<dbReference type="RefSeq" id="WP_062037410.1">
    <property type="nucleotide sequence ID" value="NZ_DF968182.1"/>
</dbReference>
<feature type="chain" id="PRO_5006633217" evidence="1">
    <location>
        <begin position="21"/>
        <end position="256"/>
    </location>
</feature>
<dbReference type="STRING" id="1678841.TBC1_11280"/>
<keyword evidence="3" id="KW-1185">Reference proteome</keyword>
<reference evidence="2" key="1">
    <citation type="journal article" date="2015" name="Genome Announc.">
        <title>Draft Genome Sequence of Bacteroidales Strain TBC1, a Novel Isolate from a Methanogenic Wastewater Treatment System.</title>
        <authorList>
            <person name="Tourlousse D.M."/>
            <person name="Matsuura N."/>
            <person name="Sun L."/>
            <person name="Toyonaga M."/>
            <person name="Kuroda K."/>
            <person name="Ohashi A."/>
            <person name="Cruz R."/>
            <person name="Yamaguchi T."/>
            <person name="Sekiguchi Y."/>
        </authorList>
    </citation>
    <scope>NUCLEOTIDE SEQUENCE [LARGE SCALE GENOMIC DNA]</scope>
    <source>
        <strain evidence="2">TBC1</strain>
    </source>
</reference>
<dbReference type="Proteomes" id="UP000053091">
    <property type="component" value="Unassembled WGS sequence"/>
</dbReference>
<feature type="signal peptide" evidence="1">
    <location>
        <begin position="1"/>
        <end position="20"/>
    </location>
</feature>
<dbReference type="CDD" id="cd12871">
    <property type="entry name" value="Bacuni_01323_like"/>
    <property type="match status" value="1"/>
</dbReference>
<gene>
    <name evidence="2" type="ORF">TBC1_11280</name>
</gene>
<protein>
    <submittedName>
        <fullName evidence="2">Uncharacterized protein</fullName>
    </submittedName>
</protein>
<dbReference type="AlphaFoldDB" id="A0A0S7BUM3"/>
<proteinExistence type="predicted"/>
<accession>A0A0S7BUM3</accession>
<name>A0A0S7BUM3_9BACT</name>
<keyword evidence="1" id="KW-0732">Signal</keyword>
<dbReference type="Gene3D" id="2.180.10.10">
    <property type="entry name" value="RHS repeat-associated core"/>
    <property type="match status" value="1"/>
</dbReference>
<dbReference type="OrthoDB" id="9765204at2"/>
<dbReference type="PROSITE" id="PS51257">
    <property type="entry name" value="PROKAR_LIPOPROTEIN"/>
    <property type="match status" value="1"/>
</dbReference>
<evidence type="ECO:0000313" key="3">
    <source>
        <dbReference type="Proteomes" id="UP000053091"/>
    </source>
</evidence>
<dbReference type="EMBL" id="DF968182">
    <property type="protein sequence ID" value="GAP42151.1"/>
    <property type="molecule type" value="Genomic_DNA"/>
</dbReference>
<evidence type="ECO:0000313" key="2">
    <source>
        <dbReference type="EMBL" id="GAP42151.1"/>
    </source>
</evidence>
<evidence type="ECO:0000256" key="1">
    <source>
        <dbReference type="SAM" id="SignalP"/>
    </source>
</evidence>
<sequence>MKKFFSIMVLAAITAMSFTACDNKDDDGDDPIVVPPAKIKTISVNYGDGVEGYEFIYDANDKVSKIYNSWEGVAVDTITYDYSVAGKLTITKEDWPTTYELNAEGLVVKEIWDETSYASYEYDANGYLIGINEFWDGANHKKFDVEVTNGNVTKHTRYNDEGVVNRYKTFTYTAGENTAKIQQANAVDSNWKTVGGIFGKPSNKLVDYLEYWDPGDEANKRTTTITYTFDAENRIATMTRSGDGWQELYAFTYYED</sequence>
<organism evidence="2">
    <name type="scientific">Lentimicrobium saccharophilum</name>
    <dbReference type="NCBI Taxonomy" id="1678841"/>
    <lineage>
        <taxon>Bacteria</taxon>
        <taxon>Pseudomonadati</taxon>
        <taxon>Bacteroidota</taxon>
        <taxon>Bacteroidia</taxon>
        <taxon>Bacteroidales</taxon>
        <taxon>Lentimicrobiaceae</taxon>
        <taxon>Lentimicrobium</taxon>
    </lineage>
</organism>